<comment type="cofactor">
    <cofactor evidence="1">
        <name>heme b</name>
        <dbReference type="ChEBI" id="CHEBI:60344"/>
    </cofactor>
</comment>
<dbReference type="InterPro" id="IPR045150">
    <property type="entry name" value="CYB561D1/2"/>
</dbReference>
<keyword evidence="14" id="KW-1185">Reference proteome</keyword>
<keyword evidence="3" id="KW-0813">Transport</keyword>
<feature type="transmembrane region" description="Helical" evidence="11">
    <location>
        <begin position="197"/>
        <end position="216"/>
    </location>
</feature>
<dbReference type="HOGENOM" id="CLU_090067_0_0_1"/>
<feature type="domain" description="Cytochrome b561" evidence="12">
    <location>
        <begin position="53"/>
        <end position="189"/>
    </location>
</feature>
<evidence type="ECO:0000256" key="8">
    <source>
        <dbReference type="ARBA" id="ARBA00022989"/>
    </source>
</evidence>
<reference evidence="13 14" key="1">
    <citation type="submission" date="2014-04" db="EMBL/GenBank/DDBJ databases">
        <authorList>
            <consortium name="DOE Joint Genome Institute"/>
            <person name="Kuo A."/>
            <person name="Gay G."/>
            <person name="Dore J."/>
            <person name="Kohler A."/>
            <person name="Nagy L.G."/>
            <person name="Floudas D."/>
            <person name="Copeland A."/>
            <person name="Barry K.W."/>
            <person name="Cichocki N."/>
            <person name="Veneault-Fourrey C."/>
            <person name="LaButti K."/>
            <person name="Lindquist E.A."/>
            <person name="Lipzen A."/>
            <person name="Lundell T."/>
            <person name="Morin E."/>
            <person name="Murat C."/>
            <person name="Sun H."/>
            <person name="Tunlid A."/>
            <person name="Henrissat B."/>
            <person name="Grigoriev I.V."/>
            <person name="Hibbett D.S."/>
            <person name="Martin F."/>
            <person name="Nordberg H.P."/>
            <person name="Cantor M.N."/>
            <person name="Hua S.X."/>
        </authorList>
    </citation>
    <scope>NUCLEOTIDE SEQUENCE [LARGE SCALE GENOMIC DNA]</scope>
    <source>
        <strain evidence="14">h7</strain>
    </source>
</reference>
<dbReference type="GO" id="GO:0046872">
    <property type="term" value="F:metal ion binding"/>
    <property type="evidence" value="ECO:0007669"/>
    <property type="project" value="UniProtKB-KW"/>
</dbReference>
<feature type="transmembrane region" description="Helical" evidence="11">
    <location>
        <begin position="23"/>
        <end position="41"/>
    </location>
</feature>
<dbReference type="OrthoDB" id="432881at2759"/>
<evidence type="ECO:0000256" key="2">
    <source>
        <dbReference type="ARBA" id="ARBA00004141"/>
    </source>
</evidence>
<evidence type="ECO:0000256" key="10">
    <source>
        <dbReference type="ARBA" id="ARBA00023136"/>
    </source>
</evidence>
<evidence type="ECO:0000313" key="13">
    <source>
        <dbReference type="EMBL" id="KIM49302.1"/>
    </source>
</evidence>
<keyword evidence="8 11" id="KW-1133">Transmembrane helix</keyword>
<comment type="subcellular location">
    <subcellularLocation>
        <location evidence="2">Membrane</location>
        <topology evidence="2">Multi-pass membrane protein</topology>
    </subcellularLocation>
</comment>
<keyword evidence="7" id="KW-0249">Electron transport</keyword>
<evidence type="ECO:0000256" key="6">
    <source>
        <dbReference type="ARBA" id="ARBA00022723"/>
    </source>
</evidence>
<dbReference type="GO" id="GO:0140575">
    <property type="term" value="F:transmembrane monodehydroascorbate reductase activity"/>
    <property type="evidence" value="ECO:0007669"/>
    <property type="project" value="InterPro"/>
</dbReference>
<name>A0A0C2Z828_HEBCY</name>
<dbReference type="AlphaFoldDB" id="A0A0C2Z828"/>
<dbReference type="EMBL" id="KN831768">
    <property type="protein sequence ID" value="KIM49302.1"/>
    <property type="molecule type" value="Genomic_DNA"/>
</dbReference>
<proteinExistence type="predicted"/>
<dbReference type="PANTHER" id="PTHR15422">
    <property type="entry name" value="OS05G0565100 PROTEIN"/>
    <property type="match status" value="1"/>
</dbReference>
<dbReference type="Gene3D" id="1.20.120.1770">
    <property type="match status" value="1"/>
</dbReference>
<feature type="transmembrane region" description="Helical" evidence="11">
    <location>
        <begin position="91"/>
        <end position="110"/>
    </location>
</feature>
<dbReference type="GO" id="GO:0016020">
    <property type="term" value="C:membrane"/>
    <property type="evidence" value="ECO:0007669"/>
    <property type="project" value="UniProtKB-SubCell"/>
</dbReference>
<dbReference type="PANTHER" id="PTHR15422:SF45">
    <property type="entry name" value="CYTOCHROME B561 DOMAIN-CONTAINING PROTEIN"/>
    <property type="match status" value="1"/>
</dbReference>
<evidence type="ECO:0000256" key="4">
    <source>
        <dbReference type="ARBA" id="ARBA00022617"/>
    </source>
</evidence>
<sequence>MEMGLAEGPNSERRSADTVARQIALTATTTITAVTWTMVLANAPFEVGWFALHPPLQTLALSLFTFGIITLQPTSFADPRGKTAGLLRHQAVIFFLGFPSVLLGTFSVSYNKWLLGADHFTTWHGFIGIFCMVWFLFQVTLGAGSVWAEGLLFGGGLKAKALWKYHRLSGYLLFPALMFTLHLGGARSNWSSKYSVWIIRFMAFTVGPVAVVIGVFSRMRTSKMHFLK</sequence>
<feature type="transmembrane region" description="Helical" evidence="11">
    <location>
        <begin position="47"/>
        <end position="71"/>
    </location>
</feature>
<gene>
    <name evidence="13" type="ORF">M413DRAFT_21550</name>
</gene>
<keyword evidence="6" id="KW-0479">Metal-binding</keyword>
<evidence type="ECO:0000256" key="3">
    <source>
        <dbReference type="ARBA" id="ARBA00022448"/>
    </source>
</evidence>
<reference evidence="14" key="2">
    <citation type="submission" date="2015-01" db="EMBL/GenBank/DDBJ databases">
        <title>Evolutionary Origins and Diversification of the Mycorrhizal Mutualists.</title>
        <authorList>
            <consortium name="DOE Joint Genome Institute"/>
            <consortium name="Mycorrhizal Genomics Consortium"/>
            <person name="Kohler A."/>
            <person name="Kuo A."/>
            <person name="Nagy L.G."/>
            <person name="Floudas D."/>
            <person name="Copeland A."/>
            <person name="Barry K.W."/>
            <person name="Cichocki N."/>
            <person name="Veneault-Fourrey C."/>
            <person name="LaButti K."/>
            <person name="Lindquist E.A."/>
            <person name="Lipzen A."/>
            <person name="Lundell T."/>
            <person name="Morin E."/>
            <person name="Murat C."/>
            <person name="Riley R."/>
            <person name="Ohm R."/>
            <person name="Sun H."/>
            <person name="Tunlid A."/>
            <person name="Henrissat B."/>
            <person name="Grigoriev I.V."/>
            <person name="Hibbett D.S."/>
            <person name="Martin F."/>
        </authorList>
    </citation>
    <scope>NUCLEOTIDE SEQUENCE [LARGE SCALE GENOMIC DNA]</scope>
    <source>
        <strain evidence="14">h7</strain>
    </source>
</reference>
<keyword evidence="10 11" id="KW-0472">Membrane</keyword>
<protein>
    <recommendedName>
        <fullName evidence="12">Cytochrome b561 domain-containing protein</fullName>
    </recommendedName>
</protein>
<dbReference type="CDD" id="cd08761">
    <property type="entry name" value="Cyt_b561_CYB561D2_like"/>
    <property type="match status" value="1"/>
</dbReference>
<evidence type="ECO:0000256" key="11">
    <source>
        <dbReference type="SAM" id="Phobius"/>
    </source>
</evidence>
<keyword evidence="9" id="KW-0408">Iron</keyword>
<organism evidence="13 14">
    <name type="scientific">Hebeloma cylindrosporum</name>
    <dbReference type="NCBI Taxonomy" id="76867"/>
    <lineage>
        <taxon>Eukaryota</taxon>
        <taxon>Fungi</taxon>
        <taxon>Dikarya</taxon>
        <taxon>Basidiomycota</taxon>
        <taxon>Agaricomycotina</taxon>
        <taxon>Agaricomycetes</taxon>
        <taxon>Agaricomycetidae</taxon>
        <taxon>Agaricales</taxon>
        <taxon>Agaricineae</taxon>
        <taxon>Hymenogastraceae</taxon>
        <taxon>Hebeloma</taxon>
    </lineage>
</organism>
<dbReference type="Pfam" id="PF03188">
    <property type="entry name" value="Cytochrom_B561"/>
    <property type="match status" value="1"/>
</dbReference>
<feature type="transmembrane region" description="Helical" evidence="11">
    <location>
        <begin position="122"/>
        <end position="147"/>
    </location>
</feature>
<accession>A0A0C2Z828</accession>
<evidence type="ECO:0000256" key="7">
    <source>
        <dbReference type="ARBA" id="ARBA00022982"/>
    </source>
</evidence>
<evidence type="ECO:0000256" key="1">
    <source>
        <dbReference type="ARBA" id="ARBA00001970"/>
    </source>
</evidence>
<keyword evidence="4" id="KW-0349">Heme</keyword>
<keyword evidence="5 11" id="KW-0812">Transmembrane</keyword>
<dbReference type="InterPro" id="IPR006593">
    <property type="entry name" value="Cyt_b561/ferric_Rdtase_TM"/>
</dbReference>
<evidence type="ECO:0000259" key="12">
    <source>
        <dbReference type="Pfam" id="PF03188"/>
    </source>
</evidence>
<feature type="transmembrane region" description="Helical" evidence="11">
    <location>
        <begin position="168"/>
        <end position="185"/>
    </location>
</feature>
<evidence type="ECO:0000256" key="5">
    <source>
        <dbReference type="ARBA" id="ARBA00022692"/>
    </source>
</evidence>
<evidence type="ECO:0000313" key="14">
    <source>
        <dbReference type="Proteomes" id="UP000053424"/>
    </source>
</evidence>
<dbReference type="Proteomes" id="UP000053424">
    <property type="component" value="Unassembled WGS sequence"/>
</dbReference>
<evidence type="ECO:0000256" key="9">
    <source>
        <dbReference type="ARBA" id="ARBA00023004"/>
    </source>
</evidence>